<keyword evidence="1" id="KW-0145">Chemotaxis</keyword>
<keyword evidence="4" id="KW-1133">Transmembrane helix</keyword>
<gene>
    <name evidence="6" type="primary">tsr_2</name>
    <name evidence="6" type="ORF">GAK35_00155</name>
</gene>
<dbReference type="Proteomes" id="UP000462435">
    <property type="component" value="Unassembled WGS sequence"/>
</dbReference>
<dbReference type="PRINTS" id="PR00260">
    <property type="entry name" value="CHEMTRNSDUCR"/>
</dbReference>
<evidence type="ECO:0000256" key="2">
    <source>
        <dbReference type="ARBA" id="ARBA00029447"/>
    </source>
</evidence>
<feature type="transmembrane region" description="Helical" evidence="4">
    <location>
        <begin position="202"/>
        <end position="222"/>
    </location>
</feature>
<dbReference type="InterPro" id="IPR004090">
    <property type="entry name" value="Chemotax_Me-accpt_rcpt"/>
</dbReference>
<evidence type="ECO:0000259" key="5">
    <source>
        <dbReference type="PROSITE" id="PS50111"/>
    </source>
</evidence>
<proteinExistence type="inferred from homology"/>
<feature type="domain" description="Methyl-accepting transducer" evidence="5">
    <location>
        <begin position="282"/>
        <end position="498"/>
    </location>
</feature>
<protein>
    <submittedName>
        <fullName evidence="6">Methyl-accepting chemotaxis protein I</fullName>
    </submittedName>
</protein>
<evidence type="ECO:0000256" key="4">
    <source>
        <dbReference type="SAM" id="Phobius"/>
    </source>
</evidence>
<keyword evidence="4" id="KW-0812">Transmembrane</keyword>
<evidence type="ECO:0000256" key="1">
    <source>
        <dbReference type="ARBA" id="ARBA00022500"/>
    </source>
</evidence>
<dbReference type="EMBL" id="WNDX01000002">
    <property type="protein sequence ID" value="KAF1048888.1"/>
    <property type="molecule type" value="Genomic_DNA"/>
</dbReference>
<dbReference type="AlphaFoldDB" id="A0A7V8JW13"/>
<dbReference type="SMART" id="SM00283">
    <property type="entry name" value="MA"/>
    <property type="match status" value="1"/>
</dbReference>
<dbReference type="GO" id="GO:0007165">
    <property type="term" value="P:signal transduction"/>
    <property type="evidence" value="ECO:0007669"/>
    <property type="project" value="UniProtKB-KW"/>
</dbReference>
<dbReference type="GO" id="GO:0006935">
    <property type="term" value="P:chemotaxis"/>
    <property type="evidence" value="ECO:0007669"/>
    <property type="project" value="UniProtKB-KW"/>
</dbReference>
<dbReference type="Pfam" id="PF12729">
    <property type="entry name" value="4HB_MCP_1"/>
    <property type="match status" value="1"/>
</dbReference>
<evidence type="ECO:0000256" key="3">
    <source>
        <dbReference type="PROSITE-ProRule" id="PRU00284"/>
    </source>
</evidence>
<dbReference type="GO" id="GO:0004888">
    <property type="term" value="F:transmembrane signaling receptor activity"/>
    <property type="evidence" value="ECO:0007669"/>
    <property type="project" value="InterPro"/>
</dbReference>
<evidence type="ECO:0000313" key="7">
    <source>
        <dbReference type="Proteomes" id="UP000462435"/>
    </source>
</evidence>
<accession>A0A7V8JW13</accession>
<feature type="transmembrane region" description="Helical" evidence="4">
    <location>
        <begin position="12"/>
        <end position="31"/>
    </location>
</feature>
<name>A0A7V8JW13_9BURK</name>
<comment type="caution">
    <text evidence="6">The sequence shown here is derived from an EMBL/GenBank/DDBJ whole genome shotgun (WGS) entry which is preliminary data.</text>
</comment>
<dbReference type="PANTHER" id="PTHR43531:SF11">
    <property type="entry name" value="METHYL-ACCEPTING CHEMOTAXIS PROTEIN 3"/>
    <property type="match status" value="1"/>
</dbReference>
<organism evidence="6 7">
    <name type="scientific">Herbaspirillum frisingense</name>
    <dbReference type="NCBI Taxonomy" id="92645"/>
    <lineage>
        <taxon>Bacteria</taxon>
        <taxon>Pseudomonadati</taxon>
        <taxon>Pseudomonadota</taxon>
        <taxon>Betaproteobacteria</taxon>
        <taxon>Burkholderiales</taxon>
        <taxon>Oxalobacteraceae</taxon>
        <taxon>Herbaspirillum</taxon>
    </lineage>
</organism>
<dbReference type="PANTHER" id="PTHR43531">
    <property type="entry name" value="PROTEIN ICFG"/>
    <property type="match status" value="1"/>
</dbReference>
<keyword evidence="4" id="KW-0472">Membrane</keyword>
<evidence type="ECO:0000313" key="6">
    <source>
        <dbReference type="EMBL" id="KAF1048888.1"/>
    </source>
</evidence>
<sequence>MQGKLTVTARLAILVAVLCASVVVVAWYGTLGMASSNEKLKFVYEDRTLALIQISRVRDALYRNRDVMGRALMLANVQDSPVRDGATPQQQIPQLLGQLKGLDASFEQSWKAYTDTRMSEEESAGAAQFEQSWKRYLQQRSRIAELIASAQVSEANQMWPETTPLLATLASQLATLGQLQEQLTRIAYDDARAEYGRLRTHNLQIAGASLLVGIALALWIIIGLRRELGGEPGYAAHIVRQIADGNLGIDVRLRRNDDSSLLHAMHSMRGRLTVIMRSVTLSTQSLGNSSRQLNATAHALAQASSEQAAAVEEVHGAIASMSMAIQETGEHARRTDQIAVAAAADADKSGAAVQSTVSAMRGIARQVGVIDDIAYQTNLLALNAAIEAARAGENGRGFSVVAAEIRKLAERSQDSAREISEIAERSVNMAEETSQRLVEGTLHSIRQASLQINQITLSSTMQEEGVQEIGVAVVQLNETTQRNAAASEELASTAELVAEHARELGAQLCYFRLDETASAANAAHADGVPLERDIKR</sequence>
<dbReference type="InterPro" id="IPR004089">
    <property type="entry name" value="MCPsignal_dom"/>
</dbReference>
<comment type="similarity">
    <text evidence="2">Belongs to the methyl-accepting chemotaxis (MCP) protein family.</text>
</comment>
<dbReference type="GO" id="GO:0005886">
    <property type="term" value="C:plasma membrane"/>
    <property type="evidence" value="ECO:0007669"/>
    <property type="project" value="TreeGrafter"/>
</dbReference>
<dbReference type="SUPFAM" id="SSF58104">
    <property type="entry name" value="Methyl-accepting chemotaxis protein (MCP) signaling domain"/>
    <property type="match status" value="1"/>
</dbReference>
<dbReference type="Gene3D" id="1.10.287.950">
    <property type="entry name" value="Methyl-accepting chemotaxis protein"/>
    <property type="match status" value="1"/>
</dbReference>
<dbReference type="PROSITE" id="PS50111">
    <property type="entry name" value="CHEMOTAXIS_TRANSDUC_2"/>
    <property type="match status" value="1"/>
</dbReference>
<keyword evidence="3" id="KW-0807">Transducer</keyword>
<dbReference type="Pfam" id="PF00015">
    <property type="entry name" value="MCPsignal"/>
    <property type="match status" value="1"/>
</dbReference>
<dbReference type="InterPro" id="IPR051310">
    <property type="entry name" value="MCP_chemotaxis"/>
</dbReference>
<reference evidence="7" key="1">
    <citation type="journal article" date="2020" name="MBio">
        <title>Horizontal gene transfer to a defensive symbiont with a reduced genome amongst a multipartite beetle microbiome.</title>
        <authorList>
            <person name="Waterworth S.C."/>
            <person name="Florez L.V."/>
            <person name="Rees E.R."/>
            <person name="Hertweck C."/>
            <person name="Kaltenpoth M."/>
            <person name="Kwan J.C."/>
        </authorList>
    </citation>
    <scope>NUCLEOTIDE SEQUENCE [LARGE SCALE GENOMIC DNA]</scope>
</reference>
<dbReference type="InterPro" id="IPR024478">
    <property type="entry name" value="HlyB_4HB_MCP"/>
</dbReference>